<dbReference type="EMBL" id="JAAGMR010000165">
    <property type="protein sequence ID" value="NEB92770.1"/>
    <property type="molecule type" value="Genomic_DNA"/>
</dbReference>
<evidence type="ECO:0000256" key="1">
    <source>
        <dbReference type="ARBA" id="ARBA00004141"/>
    </source>
</evidence>
<comment type="subcellular location">
    <subcellularLocation>
        <location evidence="1">Membrane</location>
        <topology evidence="1">Multi-pass membrane protein</topology>
    </subcellularLocation>
</comment>
<dbReference type="PANTHER" id="PTHR37955">
    <property type="entry name" value="TELLURITE RESISTANCE PROTEIN TEHA"/>
    <property type="match status" value="1"/>
</dbReference>
<evidence type="ECO:0000313" key="8">
    <source>
        <dbReference type="Proteomes" id="UP000470520"/>
    </source>
</evidence>
<keyword evidence="3 6" id="KW-1133">Transmembrane helix</keyword>
<dbReference type="InterPro" id="IPR004695">
    <property type="entry name" value="SLAC1/Mae1/Ssu1/TehA"/>
</dbReference>
<dbReference type="Proteomes" id="UP000470520">
    <property type="component" value="Unassembled WGS sequence"/>
</dbReference>
<dbReference type="Gene3D" id="1.50.10.150">
    <property type="entry name" value="Voltage-dependent anion channel"/>
    <property type="match status" value="1"/>
</dbReference>
<keyword evidence="4 6" id="KW-0472">Membrane</keyword>
<dbReference type="PANTHER" id="PTHR37955:SF1">
    <property type="entry name" value="DEP DOMAIN-CONTAINING PROTEIN"/>
    <property type="match status" value="1"/>
</dbReference>
<feature type="compositionally biased region" description="Polar residues" evidence="5">
    <location>
        <begin position="1"/>
        <end position="21"/>
    </location>
</feature>
<proteinExistence type="predicted"/>
<evidence type="ECO:0000256" key="2">
    <source>
        <dbReference type="ARBA" id="ARBA00022692"/>
    </source>
</evidence>
<feature type="transmembrane region" description="Helical" evidence="6">
    <location>
        <begin position="107"/>
        <end position="124"/>
    </location>
</feature>
<accession>A0A7K3QSI7</accession>
<dbReference type="InterPro" id="IPR038665">
    <property type="entry name" value="Voltage-dep_anion_channel_sf"/>
</dbReference>
<dbReference type="RefSeq" id="WP_164188570.1">
    <property type="nucleotide sequence ID" value="NZ_JAAGMR010000165.1"/>
</dbReference>
<protein>
    <recommendedName>
        <fullName evidence="9">TDT family transporter</fullName>
    </recommendedName>
</protein>
<feature type="region of interest" description="Disordered" evidence="5">
    <location>
        <begin position="1"/>
        <end position="24"/>
    </location>
</feature>
<evidence type="ECO:0000256" key="4">
    <source>
        <dbReference type="ARBA" id="ARBA00023136"/>
    </source>
</evidence>
<feature type="transmembrane region" description="Helical" evidence="6">
    <location>
        <begin position="287"/>
        <end position="306"/>
    </location>
</feature>
<evidence type="ECO:0000256" key="5">
    <source>
        <dbReference type="SAM" id="MobiDB-lite"/>
    </source>
</evidence>
<dbReference type="GO" id="GO:0046583">
    <property type="term" value="F:monoatomic cation efflux transmembrane transporter activity"/>
    <property type="evidence" value="ECO:0007669"/>
    <property type="project" value="TreeGrafter"/>
</dbReference>
<feature type="transmembrane region" description="Helical" evidence="6">
    <location>
        <begin position="229"/>
        <end position="249"/>
    </location>
</feature>
<feature type="transmembrane region" description="Helical" evidence="6">
    <location>
        <begin position="196"/>
        <end position="217"/>
    </location>
</feature>
<gene>
    <name evidence="7" type="ORF">G3I21_13885</name>
</gene>
<organism evidence="7 8">
    <name type="scientific">Streptomyces bauhiniae</name>
    <dbReference type="NCBI Taxonomy" id="2340725"/>
    <lineage>
        <taxon>Bacteria</taxon>
        <taxon>Bacillati</taxon>
        <taxon>Actinomycetota</taxon>
        <taxon>Actinomycetes</taxon>
        <taxon>Kitasatosporales</taxon>
        <taxon>Streptomycetaceae</taxon>
        <taxon>Streptomyces</taxon>
    </lineage>
</organism>
<feature type="transmembrane region" description="Helical" evidence="6">
    <location>
        <begin position="68"/>
        <end position="86"/>
    </location>
</feature>
<dbReference type="GO" id="GO:0005886">
    <property type="term" value="C:plasma membrane"/>
    <property type="evidence" value="ECO:0007669"/>
    <property type="project" value="TreeGrafter"/>
</dbReference>
<feature type="transmembrane region" description="Helical" evidence="6">
    <location>
        <begin position="312"/>
        <end position="336"/>
    </location>
</feature>
<evidence type="ECO:0000313" key="7">
    <source>
        <dbReference type="EMBL" id="NEB92770.1"/>
    </source>
</evidence>
<name>A0A7K3QSI7_9ACTN</name>
<keyword evidence="2 6" id="KW-0812">Transmembrane</keyword>
<feature type="transmembrane region" description="Helical" evidence="6">
    <location>
        <begin position="170"/>
        <end position="190"/>
    </location>
</feature>
<dbReference type="InterPro" id="IPR052951">
    <property type="entry name" value="Tellurite_res_ion_channel"/>
</dbReference>
<reference evidence="7 8" key="1">
    <citation type="submission" date="2020-01" db="EMBL/GenBank/DDBJ databases">
        <title>Insect and environment-associated Actinomycetes.</title>
        <authorList>
            <person name="Currrie C."/>
            <person name="Chevrette M."/>
            <person name="Carlson C."/>
            <person name="Stubbendieck R."/>
            <person name="Wendt-Pienkowski E."/>
        </authorList>
    </citation>
    <scope>NUCLEOTIDE SEQUENCE [LARGE SCALE GENOMIC DNA]</scope>
    <source>
        <strain evidence="7 8">SID7754</strain>
    </source>
</reference>
<comment type="caution">
    <text evidence="7">The sequence shown here is derived from an EMBL/GenBank/DDBJ whole genome shotgun (WGS) entry which is preliminary data.</text>
</comment>
<evidence type="ECO:0000256" key="6">
    <source>
        <dbReference type="SAM" id="Phobius"/>
    </source>
</evidence>
<evidence type="ECO:0000256" key="3">
    <source>
        <dbReference type="ARBA" id="ARBA00022989"/>
    </source>
</evidence>
<dbReference type="Pfam" id="PF03595">
    <property type="entry name" value="SLAC1"/>
    <property type="match status" value="1"/>
</dbReference>
<feature type="transmembrane region" description="Helical" evidence="6">
    <location>
        <begin position="255"/>
        <end position="275"/>
    </location>
</feature>
<evidence type="ECO:0008006" key="9">
    <source>
        <dbReference type="Google" id="ProtNLM"/>
    </source>
</evidence>
<sequence>MSTVHQQHVGSAQSPQSTNATPAEVAAASAKRIQERTSRISLLSTSLGTAGVGGAWDSAVATLDAPQVVSDVLFAASGLIWILLLVQYLGRGGWRFRHISHDLHHPQLGFAFAYIPIIGMLTAGHFSRLDLTSARWVYAVSAALTVAVAARLLAHWVTGGLRSTPLHPGYLLPLSSGPFIASSIASSLLWPHAAASFFAVGVLYWLAFGTVILVNLVHSASDLPAVARPTLSVLIVPPATGGLAWVAAHRGMVDQMTYGFLGLLIFTILITLFLLPQLRQPNFHQGIWVFLFPAAASSNFLIRWVHGADVPNWHFITWALVTLVSAALLVLAAATLKVTLREWNLKH</sequence>
<dbReference type="AlphaFoldDB" id="A0A7K3QSI7"/>
<feature type="transmembrane region" description="Helical" evidence="6">
    <location>
        <begin position="136"/>
        <end position="158"/>
    </location>
</feature>